<dbReference type="InParanoid" id="D8PS85"/>
<keyword evidence="2" id="KW-1185">Reference proteome</keyword>
<evidence type="ECO:0000313" key="1">
    <source>
        <dbReference type="EMBL" id="EFJ02569.1"/>
    </source>
</evidence>
<keyword evidence="1" id="KW-0808">Transferase</keyword>
<reference evidence="1 2" key="1">
    <citation type="journal article" date="2010" name="Nat. Biotechnol.">
        <title>Genome sequence of the model mushroom Schizophyllum commune.</title>
        <authorList>
            <person name="Ohm R.A."/>
            <person name="de Jong J.F."/>
            <person name="Lugones L.G."/>
            <person name="Aerts A."/>
            <person name="Kothe E."/>
            <person name="Stajich J.E."/>
            <person name="de Vries R.P."/>
            <person name="Record E."/>
            <person name="Levasseur A."/>
            <person name="Baker S.E."/>
            <person name="Bartholomew K.A."/>
            <person name="Coutinho P.M."/>
            <person name="Erdmann S."/>
            <person name="Fowler T.J."/>
            <person name="Gathman A.C."/>
            <person name="Lombard V."/>
            <person name="Henrissat B."/>
            <person name="Knabe N."/>
            <person name="Kuees U."/>
            <person name="Lilly W.W."/>
            <person name="Lindquist E."/>
            <person name="Lucas S."/>
            <person name="Magnuson J.K."/>
            <person name="Piumi F."/>
            <person name="Raudaskoski M."/>
            <person name="Salamov A."/>
            <person name="Schmutz J."/>
            <person name="Schwarze F.W.M.R."/>
            <person name="vanKuyk P.A."/>
            <person name="Horton J.S."/>
            <person name="Grigoriev I.V."/>
            <person name="Woesten H.A.B."/>
        </authorList>
    </citation>
    <scope>NUCLEOTIDE SEQUENCE [LARGE SCALE GENOMIC DNA]</scope>
    <source>
        <strain evidence="2">H4-8 / FGSC 9210</strain>
    </source>
</reference>
<dbReference type="SUPFAM" id="SSF56112">
    <property type="entry name" value="Protein kinase-like (PK-like)"/>
    <property type="match status" value="1"/>
</dbReference>
<protein>
    <submittedName>
        <fullName evidence="1">Serine/threonine kinase, SPS1</fullName>
    </submittedName>
</protein>
<dbReference type="OrthoDB" id="3269050at2759"/>
<dbReference type="Proteomes" id="UP000007431">
    <property type="component" value="Unassembled WGS sequence"/>
</dbReference>
<dbReference type="RefSeq" id="XP_003037471.1">
    <property type="nucleotide sequence ID" value="XM_003037425.1"/>
</dbReference>
<keyword evidence="1" id="KW-0418">Kinase</keyword>
<dbReference type="AlphaFoldDB" id="D8PS85"/>
<name>D8PS85_SCHCM</name>
<dbReference type="VEuPathDB" id="FungiDB:SCHCODRAFT_0241430"/>
<organism evidence="2">
    <name type="scientific">Schizophyllum commune (strain H4-8 / FGSC 9210)</name>
    <name type="common">Split gill fungus</name>
    <dbReference type="NCBI Taxonomy" id="578458"/>
    <lineage>
        <taxon>Eukaryota</taxon>
        <taxon>Fungi</taxon>
        <taxon>Dikarya</taxon>
        <taxon>Basidiomycota</taxon>
        <taxon>Agaricomycotina</taxon>
        <taxon>Agaricomycetes</taxon>
        <taxon>Agaricomycetidae</taxon>
        <taxon>Agaricales</taxon>
        <taxon>Schizophyllaceae</taxon>
        <taxon>Schizophyllum</taxon>
    </lineage>
</organism>
<dbReference type="GO" id="GO:0016301">
    <property type="term" value="F:kinase activity"/>
    <property type="evidence" value="ECO:0007669"/>
    <property type="project" value="UniProtKB-KW"/>
</dbReference>
<dbReference type="EMBL" id="GL377302">
    <property type="protein sequence ID" value="EFJ02569.1"/>
    <property type="molecule type" value="Genomic_DNA"/>
</dbReference>
<dbReference type="OMA" id="NEESSWG"/>
<dbReference type="KEGG" id="scm:SCHCO_0241430"/>
<dbReference type="InterPro" id="IPR011009">
    <property type="entry name" value="Kinase-like_dom_sf"/>
</dbReference>
<dbReference type="eggNOG" id="ENOG502R26T">
    <property type="taxonomic scope" value="Eukaryota"/>
</dbReference>
<evidence type="ECO:0000313" key="2">
    <source>
        <dbReference type="Proteomes" id="UP000007431"/>
    </source>
</evidence>
<proteinExistence type="predicted"/>
<dbReference type="GeneID" id="9585103"/>
<dbReference type="HOGENOM" id="CLU_1008867_0_0_1"/>
<sequence length="308" mass="34661">MVAPPPFTPGDEDSIHEYRSRMSYLRQASRERPLAAGITFVLSLPQPPSRSVQLVERARHVPSLPYGKPAVYTLTRPLKEGFDLRSQVWVATALDEDSQVTVEVVFKFVIPSLLHYPDPGLTEGLMRCGAYRPPAQLVEREVASYMALADLQGGTLPYFLGEHQVLVPWMEEGSILALEYIKAPTLKAIQEDVDSAVGTAIYRDYAQYFALFESALRTLNFAHQRDTFHCDVREPNILVPEGNNIAVLVDWSSENVFSKELYVGIDVVDLAVAFIHCETHQAQLCESLRNHYPDISRRVFPYLVGDHS</sequence>
<gene>
    <name evidence="1" type="ORF">SCHCODRAFT_241430</name>
</gene>
<accession>D8PS85</accession>